<feature type="compositionally biased region" description="Gly residues" evidence="1">
    <location>
        <begin position="44"/>
        <end position="70"/>
    </location>
</feature>
<accession>A0A7X4GGU2</accession>
<dbReference type="Proteomes" id="UP000465810">
    <property type="component" value="Unassembled WGS sequence"/>
</dbReference>
<dbReference type="Pfam" id="PF03551">
    <property type="entry name" value="PadR"/>
    <property type="match status" value="1"/>
</dbReference>
<feature type="domain" description="Transcription regulator PadR N-terminal" evidence="2">
    <location>
        <begin position="86"/>
        <end position="153"/>
    </location>
</feature>
<evidence type="ECO:0000256" key="1">
    <source>
        <dbReference type="SAM" id="MobiDB-lite"/>
    </source>
</evidence>
<protein>
    <submittedName>
        <fullName evidence="3">PadR family transcriptional regulator</fullName>
    </submittedName>
</protein>
<dbReference type="SUPFAM" id="SSF46785">
    <property type="entry name" value="Winged helix' DNA-binding domain"/>
    <property type="match status" value="1"/>
</dbReference>
<dbReference type="Gene3D" id="1.10.10.10">
    <property type="entry name" value="Winged helix-like DNA-binding domain superfamily/Winged helix DNA-binding domain"/>
    <property type="match status" value="1"/>
</dbReference>
<reference evidence="3 4" key="1">
    <citation type="submission" date="2019-12" db="EMBL/GenBank/DDBJ databases">
        <authorList>
            <person name="Feng G."/>
            <person name="Zhu H."/>
        </authorList>
    </citation>
    <scope>NUCLEOTIDE SEQUENCE [LARGE SCALE GENOMIC DNA]</scope>
    <source>
        <strain evidence="3 4">FGD1</strain>
    </source>
</reference>
<feature type="region of interest" description="Disordered" evidence="1">
    <location>
        <begin position="44"/>
        <end position="74"/>
    </location>
</feature>
<evidence type="ECO:0000313" key="4">
    <source>
        <dbReference type="Proteomes" id="UP000465810"/>
    </source>
</evidence>
<dbReference type="InterPro" id="IPR005149">
    <property type="entry name" value="Tscrpt_reg_PadR_N"/>
</dbReference>
<comment type="caution">
    <text evidence="3">The sequence shown here is derived from an EMBL/GenBank/DDBJ whole genome shotgun (WGS) entry which is preliminary data.</text>
</comment>
<evidence type="ECO:0000259" key="2">
    <source>
        <dbReference type="Pfam" id="PF03551"/>
    </source>
</evidence>
<gene>
    <name evidence="3" type="ORF">GR702_09525</name>
</gene>
<dbReference type="PANTHER" id="PTHR43252:SF7">
    <property type="entry name" value="TRANSCRIPTIONAL REGULATOR YQJI"/>
    <property type="match status" value="1"/>
</dbReference>
<dbReference type="InterPro" id="IPR036390">
    <property type="entry name" value="WH_DNA-bd_sf"/>
</dbReference>
<sequence length="227" mass="24070">MHRRAFRADAMDWGEPQAMSGARTRHGIGRGHFGSGEFGGGRGYGGGRGFGGAPDGGGPRGGRGGGGPGGGRRRRLFDQGELQVLLLALVAEMPRHGYDLIREIEGLSGGDYAPSPGVVYPALAYMEEAGLIAPVAGETTRRAFEATEDGRARALADAERAGELKARLSALAARRDKVDAAPVRRAMHALKTAVFDRLSQDETGRDLILKVADAIDEATRKIERIDH</sequence>
<dbReference type="AlphaFoldDB" id="A0A7X4GGU2"/>
<evidence type="ECO:0000313" key="3">
    <source>
        <dbReference type="EMBL" id="MYL98011.1"/>
    </source>
</evidence>
<dbReference type="EMBL" id="WVTD01000005">
    <property type="protein sequence ID" value="MYL98011.1"/>
    <property type="molecule type" value="Genomic_DNA"/>
</dbReference>
<dbReference type="PANTHER" id="PTHR43252">
    <property type="entry name" value="TRANSCRIPTIONAL REGULATOR YQJI"/>
    <property type="match status" value="1"/>
</dbReference>
<name>A0A7X4GGU2_9SPHN</name>
<organism evidence="3 4">
    <name type="scientific">Novosphingobium silvae</name>
    <dbReference type="NCBI Taxonomy" id="2692619"/>
    <lineage>
        <taxon>Bacteria</taxon>
        <taxon>Pseudomonadati</taxon>
        <taxon>Pseudomonadota</taxon>
        <taxon>Alphaproteobacteria</taxon>
        <taxon>Sphingomonadales</taxon>
        <taxon>Sphingomonadaceae</taxon>
        <taxon>Novosphingobium</taxon>
    </lineage>
</organism>
<dbReference type="InterPro" id="IPR036388">
    <property type="entry name" value="WH-like_DNA-bd_sf"/>
</dbReference>
<proteinExistence type="predicted"/>
<feature type="region of interest" description="Disordered" evidence="1">
    <location>
        <begin position="19"/>
        <end position="38"/>
    </location>
</feature>
<keyword evidence="4" id="KW-1185">Reference proteome</keyword>